<proteinExistence type="inferred from homology"/>
<keyword evidence="11" id="KW-1185">Reference proteome</keyword>
<dbReference type="VEuPathDB" id="FungiDB:PV09_02444"/>
<evidence type="ECO:0000313" key="10">
    <source>
        <dbReference type="EMBL" id="KIW06754.1"/>
    </source>
</evidence>
<name>A0A0D2B686_9PEZI</name>
<dbReference type="GeneID" id="27310417"/>
<accession>A0A0D2B686</accession>
<keyword evidence="3 8" id="KW-0479">Metal-binding</keyword>
<organism evidence="10 11">
    <name type="scientific">Verruconis gallopava</name>
    <dbReference type="NCBI Taxonomy" id="253628"/>
    <lineage>
        <taxon>Eukaryota</taxon>
        <taxon>Fungi</taxon>
        <taxon>Dikarya</taxon>
        <taxon>Ascomycota</taxon>
        <taxon>Pezizomycotina</taxon>
        <taxon>Dothideomycetes</taxon>
        <taxon>Pleosporomycetidae</taxon>
        <taxon>Venturiales</taxon>
        <taxon>Sympoventuriaceae</taxon>
        <taxon>Verruconis</taxon>
    </lineage>
</organism>
<evidence type="ECO:0000256" key="8">
    <source>
        <dbReference type="PIRSR" id="PIRSR602401-1"/>
    </source>
</evidence>
<evidence type="ECO:0008006" key="12">
    <source>
        <dbReference type="Google" id="ProtNLM"/>
    </source>
</evidence>
<dbReference type="GO" id="GO:0004497">
    <property type="term" value="F:monooxygenase activity"/>
    <property type="evidence" value="ECO:0007669"/>
    <property type="project" value="UniProtKB-KW"/>
</dbReference>
<dbReference type="CDD" id="cd11066">
    <property type="entry name" value="CYP_PhacA-like"/>
    <property type="match status" value="1"/>
</dbReference>
<keyword evidence="5 8" id="KW-0408">Iron</keyword>
<evidence type="ECO:0000256" key="3">
    <source>
        <dbReference type="ARBA" id="ARBA00022723"/>
    </source>
</evidence>
<feature type="chain" id="PRO_5002238860" description="Phenylacetate 2-hydroxylase" evidence="9">
    <location>
        <begin position="24"/>
        <end position="518"/>
    </location>
</feature>
<dbReference type="PANTHER" id="PTHR46300:SF9">
    <property type="entry name" value="P450, PUTATIVE-RELATED"/>
    <property type="match status" value="1"/>
</dbReference>
<dbReference type="STRING" id="253628.A0A0D2B686"/>
<evidence type="ECO:0000313" key="11">
    <source>
        <dbReference type="Proteomes" id="UP000053259"/>
    </source>
</evidence>
<dbReference type="Gene3D" id="1.10.630.10">
    <property type="entry name" value="Cytochrome P450"/>
    <property type="match status" value="1"/>
</dbReference>
<dbReference type="InterPro" id="IPR050364">
    <property type="entry name" value="Cytochrome_P450_fung"/>
</dbReference>
<dbReference type="PRINTS" id="PR00385">
    <property type="entry name" value="P450"/>
</dbReference>
<evidence type="ECO:0000256" key="2">
    <source>
        <dbReference type="ARBA" id="ARBA00022617"/>
    </source>
</evidence>
<dbReference type="InterPro" id="IPR002401">
    <property type="entry name" value="Cyt_P450_E_grp-I"/>
</dbReference>
<evidence type="ECO:0000256" key="4">
    <source>
        <dbReference type="ARBA" id="ARBA00023002"/>
    </source>
</evidence>
<dbReference type="Proteomes" id="UP000053259">
    <property type="component" value="Unassembled WGS sequence"/>
</dbReference>
<comment type="similarity">
    <text evidence="1">Belongs to the cytochrome P450 family.</text>
</comment>
<protein>
    <recommendedName>
        <fullName evidence="12">Phenylacetate 2-hydroxylase</fullName>
    </recommendedName>
</protein>
<gene>
    <name evidence="10" type="ORF">PV09_02444</name>
</gene>
<dbReference type="RefSeq" id="XP_016216623.1">
    <property type="nucleotide sequence ID" value="XM_016355487.1"/>
</dbReference>
<reference evidence="10 11" key="1">
    <citation type="submission" date="2015-01" db="EMBL/GenBank/DDBJ databases">
        <title>The Genome Sequence of Ochroconis gallopava CBS43764.</title>
        <authorList>
            <consortium name="The Broad Institute Genomics Platform"/>
            <person name="Cuomo C."/>
            <person name="de Hoog S."/>
            <person name="Gorbushina A."/>
            <person name="Stielow B."/>
            <person name="Teixiera M."/>
            <person name="Abouelleil A."/>
            <person name="Chapman S.B."/>
            <person name="Priest M."/>
            <person name="Young S.K."/>
            <person name="Wortman J."/>
            <person name="Nusbaum C."/>
            <person name="Birren B."/>
        </authorList>
    </citation>
    <scope>NUCLEOTIDE SEQUENCE [LARGE SCALE GENOMIC DNA]</scope>
    <source>
        <strain evidence="10 11">CBS 43764</strain>
    </source>
</reference>
<keyword evidence="6" id="KW-0503">Monooxygenase</keyword>
<dbReference type="InterPro" id="IPR036396">
    <property type="entry name" value="Cyt_P450_sf"/>
</dbReference>
<dbReference type="PRINTS" id="PR00463">
    <property type="entry name" value="EP450I"/>
</dbReference>
<dbReference type="GO" id="GO:0005506">
    <property type="term" value="F:iron ion binding"/>
    <property type="evidence" value="ECO:0007669"/>
    <property type="project" value="InterPro"/>
</dbReference>
<evidence type="ECO:0000256" key="1">
    <source>
        <dbReference type="ARBA" id="ARBA00010617"/>
    </source>
</evidence>
<dbReference type="GO" id="GO:0020037">
    <property type="term" value="F:heme binding"/>
    <property type="evidence" value="ECO:0007669"/>
    <property type="project" value="InterPro"/>
</dbReference>
<dbReference type="AlphaFoldDB" id="A0A0D2B686"/>
<dbReference type="Pfam" id="PF00067">
    <property type="entry name" value="p450"/>
    <property type="match status" value="1"/>
</dbReference>
<dbReference type="SUPFAM" id="SSF48264">
    <property type="entry name" value="Cytochrome P450"/>
    <property type="match status" value="1"/>
</dbReference>
<dbReference type="OrthoDB" id="1055148at2759"/>
<evidence type="ECO:0000256" key="9">
    <source>
        <dbReference type="SAM" id="SignalP"/>
    </source>
</evidence>
<evidence type="ECO:0000256" key="5">
    <source>
        <dbReference type="ARBA" id="ARBA00023004"/>
    </source>
</evidence>
<sequence>MASPVVSVAVLFVLFVLWRWANSTDKPKIKGIPEIPGWPIFGSLFELGDVHARVAQRWAKKYGPVFQVRLGNKRIVFANSFDSVRHFWVTHQSALISRPTLHTFHTVVSDSSNFTIGTSPWDESCKRRRKAAATALNVVSVRGYMPIVDLEATTSIKEMIKDSKYGTVDINPIGYFQRYALNTSLTLNYGYRIEGNINDDMLREICDVERGISNFRSTSNNWEDYVPMLRLLPGKKASPLEFKERRARYMSQLLNMLKEKIEKGEDKPCITGNILKDPEAKLNDKEIDSIGLTMVSAGLDTIPGNLIMGLAYLSTPNGQKIQEKAYAAINEAYPDGNAWHACLDEEKVAYVTAFYKEVLRYWTVIPICLPRVSIKDIEYNGAVIPAGTTFYMNAYAADYDEAHFKDPYSFIPERYLDGSDEKTGGVSHYAYGAGSRMCAGSHLANRELYVAFVRLISAFEILPPKNKMDEPEMDCLKANAIPTSLTMEPKPFKVGFRIRNREQLERWIKESEAATAHL</sequence>
<evidence type="ECO:0000256" key="6">
    <source>
        <dbReference type="ARBA" id="ARBA00023033"/>
    </source>
</evidence>
<dbReference type="EMBL" id="KN847534">
    <property type="protein sequence ID" value="KIW06754.1"/>
    <property type="molecule type" value="Genomic_DNA"/>
</dbReference>
<keyword evidence="4" id="KW-0560">Oxidoreductase</keyword>
<dbReference type="InParanoid" id="A0A0D2B686"/>
<dbReference type="InterPro" id="IPR001128">
    <property type="entry name" value="Cyt_P450"/>
</dbReference>
<dbReference type="HOGENOM" id="CLU_001570_2_4_1"/>
<keyword evidence="9" id="KW-0732">Signal</keyword>
<comment type="cofactor">
    <cofactor evidence="8">
        <name>heme</name>
        <dbReference type="ChEBI" id="CHEBI:30413"/>
    </cofactor>
</comment>
<keyword evidence="2 8" id="KW-0349">Heme</keyword>
<comment type="pathway">
    <text evidence="7">Aromatic compound metabolism; phenylacetate degradation.</text>
</comment>
<dbReference type="GO" id="GO:0016705">
    <property type="term" value="F:oxidoreductase activity, acting on paired donors, with incorporation or reduction of molecular oxygen"/>
    <property type="evidence" value="ECO:0007669"/>
    <property type="project" value="InterPro"/>
</dbReference>
<dbReference type="PANTHER" id="PTHR46300">
    <property type="entry name" value="P450, PUTATIVE (EUROFUNG)-RELATED-RELATED"/>
    <property type="match status" value="1"/>
</dbReference>
<feature type="binding site" description="axial binding residue" evidence="8">
    <location>
        <position position="438"/>
    </location>
    <ligand>
        <name>heme</name>
        <dbReference type="ChEBI" id="CHEBI:30413"/>
    </ligand>
    <ligandPart>
        <name>Fe</name>
        <dbReference type="ChEBI" id="CHEBI:18248"/>
    </ligandPart>
</feature>
<feature type="signal peptide" evidence="9">
    <location>
        <begin position="1"/>
        <end position="23"/>
    </location>
</feature>
<evidence type="ECO:0000256" key="7">
    <source>
        <dbReference type="ARBA" id="ARBA00060591"/>
    </source>
</evidence>
<dbReference type="FunFam" id="1.10.630.10:FF:000072">
    <property type="entry name" value="3-hydroxyphenylacetate 6 hydroxylase"/>
    <property type="match status" value="1"/>
</dbReference>